<feature type="binding site" evidence="3">
    <location>
        <position position="286"/>
    </location>
    <ligand>
        <name>Zn(2+)</name>
        <dbReference type="ChEBI" id="CHEBI:29105"/>
    </ligand>
</feature>
<dbReference type="KEGG" id="oat:OAN307_c33560"/>
<gene>
    <name evidence="6" type="ORF">OAN307_c33560</name>
</gene>
<keyword evidence="3" id="KW-0479">Metal-binding</keyword>
<dbReference type="GO" id="GO:0008168">
    <property type="term" value="F:methyltransferase activity"/>
    <property type="evidence" value="ECO:0007669"/>
    <property type="project" value="UniProtKB-UniRule"/>
</dbReference>
<dbReference type="GO" id="GO:0032259">
    <property type="term" value="P:methylation"/>
    <property type="evidence" value="ECO:0007669"/>
    <property type="project" value="UniProtKB-KW"/>
</dbReference>
<evidence type="ECO:0000313" key="7">
    <source>
        <dbReference type="Proteomes" id="UP000005307"/>
    </source>
</evidence>
<dbReference type="PANTHER" id="PTHR11103:SF18">
    <property type="entry name" value="SLR1189 PROTEIN"/>
    <property type="match status" value="1"/>
</dbReference>
<evidence type="ECO:0000256" key="1">
    <source>
        <dbReference type="ARBA" id="ARBA00022603"/>
    </source>
</evidence>
<reference evidence="6 7" key="1">
    <citation type="journal article" date="2013" name="PLoS ONE">
        <title>Poles Apart: Arctic and Antarctic Octadecabacter strains Share High Genome Plasticity and a New Type of Xanthorhodopsin.</title>
        <authorList>
            <person name="Vollmers J."/>
            <person name="Voget S."/>
            <person name="Dietrich S."/>
            <person name="Gollnow K."/>
            <person name="Smits M."/>
            <person name="Meyer K."/>
            <person name="Brinkhoff T."/>
            <person name="Simon M."/>
            <person name="Daniel R."/>
        </authorList>
    </citation>
    <scope>NUCLEOTIDE SEQUENCE [LARGE SCALE GENOMIC DNA]</scope>
    <source>
        <strain evidence="6 7">307</strain>
    </source>
</reference>
<dbReference type="eggNOG" id="COG0646">
    <property type="taxonomic scope" value="Bacteria"/>
</dbReference>
<dbReference type="InterPro" id="IPR036589">
    <property type="entry name" value="HCY_dom_sf"/>
</dbReference>
<keyword evidence="7" id="KW-1185">Reference proteome</keyword>
<accession>M9REN9</accession>
<feature type="region of interest" description="Disordered" evidence="4">
    <location>
        <begin position="323"/>
        <end position="345"/>
    </location>
</feature>
<organism evidence="6 7">
    <name type="scientific">Octadecabacter antarcticus 307</name>
    <dbReference type="NCBI Taxonomy" id="391626"/>
    <lineage>
        <taxon>Bacteria</taxon>
        <taxon>Pseudomonadati</taxon>
        <taxon>Pseudomonadota</taxon>
        <taxon>Alphaproteobacteria</taxon>
        <taxon>Rhodobacterales</taxon>
        <taxon>Roseobacteraceae</taxon>
        <taxon>Octadecabacter</taxon>
    </lineage>
</organism>
<dbReference type="GO" id="GO:0046872">
    <property type="term" value="F:metal ion binding"/>
    <property type="evidence" value="ECO:0007669"/>
    <property type="project" value="UniProtKB-KW"/>
</dbReference>
<dbReference type="HOGENOM" id="CLU_004914_3_0_5"/>
<dbReference type="AlphaFoldDB" id="M9REN9"/>
<dbReference type="EMBL" id="CP003740">
    <property type="protein sequence ID" value="AGI68861.1"/>
    <property type="molecule type" value="Genomic_DNA"/>
</dbReference>
<protein>
    <submittedName>
        <fullName evidence="6">Putative methionine synthase [B12 dependent] subunit 1</fullName>
    </submittedName>
</protein>
<dbReference type="PROSITE" id="PS50970">
    <property type="entry name" value="HCY"/>
    <property type="match status" value="1"/>
</dbReference>
<sequence>MSPTLPHVQPNALTDLLATRDWLLADGATGTTLFNMGLQSGDAPEFWNFEHRDRITALYQGAVDAGSDIFLTNTFGGNASRLKLHGGEDKVHEINKVAAEIAREVADKSGRKVVVAGSVGPTGEIMTPMGSLTHARAVEMFHEQAEGLKAGGADVVWCETISAGEEYKAAAEAFAMADMPWCGTMSFDTAGRTMMGLTSAELVKLVGKLPNPPIAFGANCGVGASDLLRTILGFGAAGPEQPIIAKGNAGIPKYVDGHIHYDGTPDLMADYACLARDSGATIIGGCCGTTPDHLRAMRAALENRPKADAPTLEAIATALGGFSSVSDGTDGAGPVRAPRRGRKRS</sequence>
<dbReference type="Gene3D" id="3.20.20.330">
    <property type="entry name" value="Homocysteine-binding-like domain"/>
    <property type="match status" value="1"/>
</dbReference>
<dbReference type="NCBIfam" id="NF005718">
    <property type="entry name" value="PRK07534.1"/>
    <property type="match status" value="1"/>
</dbReference>
<dbReference type="SUPFAM" id="SSF82282">
    <property type="entry name" value="Homocysteine S-methyltransferase"/>
    <property type="match status" value="1"/>
</dbReference>
<evidence type="ECO:0000256" key="2">
    <source>
        <dbReference type="ARBA" id="ARBA00022679"/>
    </source>
</evidence>
<dbReference type="PANTHER" id="PTHR11103">
    <property type="entry name" value="SLR1189 PROTEIN"/>
    <property type="match status" value="1"/>
</dbReference>
<dbReference type="STRING" id="391626.OAN307_c33560"/>
<keyword evidence="1 3" id="KW-0489">Methyltransferase</keyword>
<dbReference type="Pfam" id="PF02574">
    <property type="entry name" value="S-methyl_trans"/>
    <property type="match status" value="1"/>
</dbReference>
<dbReference type="OrthoDB" id="9803687at2"/>
<feature type="binding site" evidence="3">
    <location>
        <position position="220"/>
    </location>
    <ligand>
        <name>Zn(2+)</name>
        <dbReference type="ChEBI" id="CHEBI:29105"/>
    </ligand>
</feature>
<feature type="binding site" evidence="3">
    <location>
        <position position="287"/>
    </location>
    <ligand>
        <name>Zn(2+)</name>
        <dbReference type="ChEBI" id="CHEBI:29105"/>
    </ligand>
</feature>
<feature type="domain" description="Hcy-binding" evidence="5">
    <location>
        <begin position="11"/>
        <end position="301"/>
    </location>
</feature>
<evidence type="ECO:0000256" key="4">
    <source>
        <dbReference type="SAM" id="MobiDB-lite"/>
    </source>
</evidence>
<keyword evidence="2 3" id="KW-0808">Transferase</keyword>
<dbReference type="RefSeq" id="WP_015500838.1">
    <property type="nucleotide sequence ID" value="NC_020911.1"/>
</dbReference>
<comment type="cofactor">
    <cofactor evidence="3">
        <name>Zn(2+)</name>
        <dbReference type="ChEBI" id="CHEBI:29105"/>
    </cofactor>
</comment>
<evidence type="ECO:0000259" key="5">
    <source>
        <dbReference type="PROSITE" id="PS50970"/>
    </source>
</evidence>
<proteinExistence type="predicted"/>
<dbReference type="InterPro" id="IPR003726">
    <property type="entry name" value="HCY_dom"/>
</dbReference>
<evidence type="ECO:0000256" key="3">
    <source>
        <dbReference type="PROSITE-ProRule" id="PRU00333"/>
    </source>
</evidence>
<name>M9REN9_9RHOB</name>
<evidence type="ECO:0000313" key="6">
    <source>
        <dbReference type="EMBL" id="AGI68861.1"/>
    </source>
</evidence>
<keyword evidence="3" id="KW-0862">Zinc</keyword>
<dbReference type="Proteomes" id="UP000005307">
    <property type="component" value="Chromosome"/>
</dbReference>